<proteinExistence type="predicted"/>
<dbReference type="InterPro" id="IPR026286">
    <property type="entry name" value="MaiA/AMDase"/>
</dbReference>
<evidence type="ECO:0000313" key="2">
    <source>
        <dbReference type="Proteomes" id="UP001378188"/>
    </source>
</evidence>
<dbReference type="Gene3D" id="3.40.50.12500">
    <property type="match status" value="1"/>
</dbReference>
<gene>
    <name evidence="1" type="ORF">V3328_19070</name>
</gene>
<dbReference type="InterPro" id="IPR053714">
    <property type="entry name" value="Iso_Racemase_Enz_sf"/>
</dbReference>
<dbReference type="Proteomes" id="UP001378188">
    <property type="component" value="Unassembled WGS sequence"/>
</dbReference>
<reference evidence="1 2" key="1">
    <citation type="submission" date="2024-02" db="EMBL/GenBank/DDBJ databases">
        <title>Genome analysis and characterization of Microbaculum marinisediminis sp. nov., isolated from marine sediment.</title>
        <authorList>
            <person name="Du Z.-J."/>
            <person name="Ye Y.-Q."/>
            <person name="Zhang Z.-R."/>
            <person name="Yuan S.-M."/>
            <person name="Zhang X.-Y."/>
        </authorList>
    </citation>
    <scope>NUCLEOTIDE SEQUENCE [LARGE SCALE GENOMIC DNA]</scope>
    <source>
        <strain evidence="1 2">SDUM1044001</strain>
    </source>
</reference>
<name>A0AAW9RXF3_9HYPH</name>
<accession>A0AAW9RXF3</accession>
<evidence type="ECO:0000313" key="1">
    <source>
        <dbReference type="EMBL" id="MEJ8573600.1"/>
    </source>
</evidence>
<sequence length="261" mass="27314">MSAAPTVTRSPVEPVLDDPEVIRFGLIALATDLTSERDAWRILPPDRAALHVARIPYENPTTPENLARTAPALTAAADLLVPGIALAAICYSCTSASVEIGDAAVAGAIEAARPGVPVVTPPDAAIAAFAALGVRRIALVTPYLPETTEPMAAYFARRGLDIVSAQCLGMSDDRDMARVSRTTILDAVAAADVPEAEGVFLSCTALPAVGCIDEVEQRIGKPVVSSNQASFWRMAQLAGLTPRPDAPGRLFRVAPPRDRAA</sequence>
<dbReference type="PIRSF" id="PIRSF015736">
    <property type="entry name" value="MI"/>
    <property type="match status" value="1"/>
</dbReference>
<dbReference type="Pfam" id="PF17645">
    <property type="entry name" value="Amdase"/>
    <property type="match status" value="1"/>
</dbReference>
<protein>
    <submittedName>
        <fullName evidence="1">Ectoine utilization protein EutA</fullName>
    </submittedName>
</protein>
<dbReference type="EMBL" id="JAZHOF010000008">
    <property type="protein sequence ID" value="MEJ8573600.1"/>
    <property type="molecule type" value="Genomic_DNA"/>
</dbReference>
<dbReference type="PANTHER" id="PTHR40267:SF1">
    <property type="entry name" value="BLR3294 PROTEIN"/>
    <property type="match status" value="1"/>
</dbReference>
<keyword evidence="2" id="KW-1185">Reference proteome</keyword>
<dbReference type="AlphaFoldDB" id="A0AAW9RXF3"/>
<organism evidence="1 2">
    <name type="scientific">Microbaculum marinum</name>
    <dbReference type="NCBI Taxonomy" id="1764581"/>
    <lineage>
        <taxon>Bacteria</taxon>
        <taxon>Pseudomonadati</taxon>
        <taxon>Pseudomonadota</taxon>
        <taxon>Alphaproteobacteria</taxon>
        <taxon>Hyphomicrobiales</taxon>
        <taxon>Tepidamorphaceae</taxon>
        <taxon>Microbaculum</taxon>
    </lineage>
</organism>
<comment type="caution">
    <text evidence="1">The sequence shown here is derived from an EMBL/GenBank/DDBJ whole genome shotgun (WGS) entry which is preliminary data.</text>
</comment>
<dbReference type="PANTHER" id="PTHR40267">
    <property type="entry name" value="BLR3294 PROTEIN"/>
    <property type="match status" value="1"/>
</dbReference>
<dbReference type="RefSeq" id="WP_340331303.1">
    <property type="nucleotide sequence ID" value="NZ_JAZHOF010000008.1"/>
</dbReference>